<accession>A0A1Q4VCZ8</accession>
<name>A0A1Q4VCZ8_9ACTN</name>
<keyword evidence="3" id="KW-1185">Reference proteome</keyword>
<evidence type="ECO:0000256" key="1">
    <source>
        <dbReference type="SAM" id="MobiDB-lite"/>
    </source>
</evidence>
<evidence type="ECO:0000313" key="3">
    <source>
        <dbReference type="Proteomes" id="UP000186455"/>
    </source>
</evidence>
<reference evidence="2 3" key="1">
    <citation type="submission" date="2015-06" db="EMBL/GenBank/DDBJ databases">
        <title>Cloning and characterization of the uncialamcin biosynthetic gene cluster.</title>
        <authorList>
            <person name="Yan X."/>
            <person name="Huang T."/>
            <person name="Ge H."/>
            <person name="Shen B."/>
        </authorList>
    </citation>
    <scope>NUCLEOTIDE SEQUENCE [LARGE SCALE GENOMIC DNA]</scope>
    <source>
        <strain evidence="2 3">DCA2648</strain>
    </source>
</reference>
<dbReference type="AlphaFoldDB" id="A0A1Q4VCZ8"/>
<feature type="compositionally biased region" description="Basic and acidic residues" evidence="1">
    <location>
        <begin position="152"/>
        <end position="162"/>
    </location>
</feature>
<organism evidence="2 3">
    <name type="scientific">Streptomyces uncialis</name>
    <dbReference type="NCBI Taxonomy" id="1048205"/>
    <lineage>
        <taxon>Bacteria</taxon>
        <taxon>Bacillati</taxon>
        <taxon>Actinomycetota</taxon>
        <taxon>Actinomycetes</taxon>
        <taxon>Kitasatosporales</taxon>
        <taxon>Streptomycetaceae</taxon>
        <taxon>Streptomyces</taxon>
    </lineage>
</organism>
<proteinExistence type="predicted"/>
<feature type="region of interest" description="Disordered" evidence="1">
    <location>
        <begin position="142"/>
        <end position="162"/>
    </location>
</feature>
<evidence type="ECO:0000313" key="2">
    <source>
        <dbReference type="EMBL" id="OKH95721.1"/>
    </source>
</evidence>
<gene>
    <name evidence="2" type="ORF">AB852_02890</name>
</gene>
<dbReference type="Proteomes" id="UP000186455">
    <property type="component" value="Unassembled WGS sequence"/>
</dbReference>
<dbReference type="EMBL" id="LFBV01000001">
    <property type="protein sequence ID" value="OKH95721.1"/>
    <property type="molecule type" value="Genomic_DNA"/>
</dbReference>
<protein>
    <submittedName>
        <fullName evidence="2">Uncharacterized protein</fullName>
    </submittedName>
</protein>
<sequence>MGLTGLLRQGSRPLICGAVQLLPPALVLDALTAALVDDDEIEVTTDLHCEIEQDHVGLHAAAVRLLNNSPPRTVWTQWVDWRDPEVVVVLPDCPEVNGGPPGKDDRCTLFASHPGTCSFDLVDPEHEEFLAANPAYRHLFERERPQGAVTDLRPRPEDSPAD</sequence>
<comment type="caution">
    <text evidence="2">The sequence shown here is derived from an EMBL/GenBank/DDBJ whole genome shotgun (WGS) entry which is preliminary data.</text>
</comment>
<dbReference type="STRING" id="1048205.AB852_02890"/>